<feature type="compositionally biased region" description="Basic residues" evidence="1">
    <location>
        <begin position="228"/>
        <end position="246"/>
    </location>
</feature>
<reference evidence="4" key="1">
    <citation type="submission" date="2016-03" db="EMBL/GenBank/DDBJ databases">
        <authorList>
            <person name="Ploux O."/>
        </authorList>
    </citation>
    <scope>NUCLEOTIDE SEQUENCE [LARGE SCALE GENOMIC DNA]</scope>
    <source>
        <strain evidence="4">UK7</strain>
    </source>
</reference>
<dbReference type="AlphaFoldDB" id="A0A1E1L7E0"/>
<proteinExistence type="predicted"/>
<sequence>MSTNGAAGRANGIPNGLTNGYGIDLTNGNHSNRFPPPSRPSSPAGSTTPRVLLDMRRAEAPSRMEVLRAVPTSQPPLFNEGLSNYTHIPGPPFREAVDAMFAPIGGPVNGVPRTPAPVSRASRHLQVPVSEYRTAVTLQGLQLSSCSEHMLVPTPMNTPAATPRTSPTSLGRSSVSSPAAPPNTPTTPTNSPRRVVTTDIRSDSTSPRRFAPAIFGSPLHPTRQRGGGPKKQKKAKMTKGKGKGKVSAKEKMLDDPAQAVANGESPVYSEDLVAILQHQEALAILSSAPGVEYDDVTALIKSGDISTAVAEFVENGKNGWNDPDWLEEALVASGRRATGDFDALLEDKFAETWEEDGGEEIEDEAGAMDELA</sequence>
<feature type="region of interest" description="Disordered" evidence="1">
    <location>
        <begin position="152"/>
        <end position="252"/>
    </location>
</feature>
<evidence type="ECO:0000256" key="1">
    <source>
        <dbReference type="SAM" id="MobiDB-lite"/>
    </source>
</evidence>
<name>A0A1E1L7E0_9HELO</name>
<feature type="compositionally biased region" description="Low complexity" evidence="1">
    <location>
        <begin position="158"/>
        <end position="178"/>
    </location>
</feature>
<feature type="region of interest" description="Disordered" evidence="1">
    <location>
        <begin position="1"/>
        <end position="49"/>
    </location>
</feature>
<dbReference type="Proteomes" id="UP000178129">
    <property type="component" value="Unassembled WGS sequence"/>
</dbReference>
<keyword evidence="4" id="KW-1185">Reference proteome</keyword>
<evidence type="ECO:0000259" key="2">
    <source>
        <dbReference type="Pfam" id="PF13919"/>
    </source>
</evidence>
<evidence type="ECO:0000313" key="4">
    <source>
        <dbReference type="Proteomes" id="UP000178129"/>
    </source>
</evidence>
<feature type="domain" description="ASX DEUBAD" evidence="2">
    <location>
        <begin position="298"/>
        <end position="355"/>
    </location>
</feature>
<gene>
    <name evidence="3" type="ORF">RCO7_08430</name>
</gene>
<dbReference type="InParanoid" id="A0A1E1L7E0"/>
<dbReference type="InterPro" id="IPR028020">
    <property type="entry name" value="ASX_DEUBAD_dom"/>
</dbReference>
<organism evidence="3 4">
    <name type="scientific">Rhynchosporium graminicola</name>
    <dbReference type="NCBI Taxonomy" id="2792576"/>
    <lineage>
        <taxon>Eukaryota</taxon>
        <taxon>Fungi</taxon>
        <taxon>Dikarya</taxon>
        <taxon>Ascomycota</taxon>
        <taxon>Pezizomycotina</taxon>
        <taxon>Leotiomycetes</taxon>
        <taxon>Helotiales</taxon>
        <taxon>Ploettnerulaceae</taxon>
        <taxon>Rhynchosporium</taxon>
    </lineage>
</organism>
<dbReference type="STRING" id="914237.A0A1E1L7E0"/>
<dbReference type="Pfam" id="PF13919">
    <property type="entry name" value="ASXH"/>
    <property type="match status" value="1"/>
</dbReference>
<protein>
    <recommendedName>
        <fullName evidence="2">ASX DEUBAD domain-containing protein</fullName>
    </recommendedName>
</protein>
<feature type="compositionally biased region" description="Low complexity" evidence="1">
    <location>
        <begin position="186"/>
        <end position="198"/>
    </location>
</feature>
<accession>A0A1E1L7E0</accession>
<dbReference type="EMBL" id="FJUW01000035">
    <property type="protein sequence ID" value="CZT05568.1"/>
    <property type="molecule type" value="Genomic_DNA"/>
</dbReference>
<evidence type="ECO:0000313" key="3">
    <source>
        <dbReference type="EMBL" id="CZT05568.1"/>
    </source>
</evidence>
<comment type="caution">
    <text evidence="3">The sequence shown here is derived from an EMBL/GenBank/DDBJ whole genome shotgun (WGS) entry which is preliminary data.</text>
</comment>